<protein>
    <submittedName>
        <fullName evidence="2">Uncharacterized protein</fullName>
    </submittedName>
</protein>
<keyword evidence="3" id="KW-1185">Reference proteome</keyword>
<feature type="compositionally biased region" description="Basic and acidic residues" evidence="1">
    <location>
        <begin position="1"/>
        <end position="27"/>
    </location>
</feature>
<evidence type="ECO:0000313" key="3">
    <source>
        <dbReference type="Proteomes" id="UP000324091"/>
    </source>
</evidence>
<comment type="caution">
    <text evidence="2">The sequence shown here is derived from an EMBL/GenBank/DDBJ whole genome shotgun (WGS) entry which is preliminary data.</text>
</comment>
<dbReference type="Proteomes" id="UP000324091">
    <property type="component" value="Chromosome 2"/>
</dbReference>
<gene>
    <name evidence="2" type="ORF">D4764_02G0009320</name>
</gene>
<dbReference type="AlphaFoldDB" id="A0A5C6NML9"/>
<evidence type="ECO:0000313" key="2">
    <source>
        <dbReference type="EMBL" id="TWW67891.1"/>
    </source>
</evidence>
<feature type="compositionally biased region" description="Polar residues" evidence="1">
    <location>
        <begin position="34"/>
        <end position="49"/>
    </location>
</feature>
<reference evidence="2 3" key="1">
    <citation type="submission" date="2019-04" db="EMBL/GenBank/DDBJ databases">
        <title>Chromosome genome assembly for Takifugu flavidus.</title>
        <authorList>
            <person name="Xiao S."/>
        </authorList>
    </citation>
    <scope>NUCLEOTIDE SEQUENCE [LARGE SCALE GENOMIC DNA]</scope>
    <source>
        <strain evidence="2">HTHZ2018</strain>
        <tissue evidence="2">Muscle</tissue>
    </source>
</reference>
<dbReference type="EMBL" id="RHFK02000012">
    <property type="protein sequence ID" value="TWW67891.1"/>
    <property type="molecule type" value="Genomic_DNA"/>
</dbReference>
<accession>A0A5C6NML9</accession>
<sequence length="148" mass="16057">MENREGDEENAPRAEMKSGGRRMDDNGGVRGENNRTPLQRSRSRQNINASLAAVKPSHANEARNEAEGQQAASQPKVAPCSESGRRYRNPAGHSSWLERERVLDGETVKVVESDPAAFQPTSRDAALSSCSTNGESDVEALLAKLRAL</sequence>
<proteinExistence type="predicted"/>
<evidence type="ECO:0000256" key="1">
    <source>
        <dbReference type="SAM" id="MobiDB-lite"/>
    </source>
</evidence>
<name>A0A5C6NML9_9TELE</name>
<organism evidence="2 3">
    <name type="scientific">Takifugu flavidus</name>
    <name type="common">sansaifugu</name>
    <dbReference type="NCBI Taxonomy" id="433684"/>
    <lineage>
        <taxon>Eukaryota</taxon>
        <taxon>Metazoa</taxon>
        <taxon>Chordata</taxon>
        <taxon>Craniata</taxon>
        <taxon>Vertebrata</taxon>
        <taxon>Euteleostomi</taxon>
        <taxon>Actinopterygii</taxon>
        <taxon>Neopterygii</taxon>
        <taxon>Teleostei</taxon>
        <taxon>Neoteleostei</taxon>
        <taxon>Acanthomorphata</taxon>
        <taxon>Eupercaria</taxon>
        <taxon>Tetraodontiformes</taxon>
        <taxon>Tetradontoidea</taxon>
        <taxon>Tetraodontidae</taxon>
        <taxon>Takifugu</taxon>
    </lineage>
</organism>
<feature type="region of interest" description="Disordered" evidence="1">
    <location>
        <begin position="1"/>
        <end position="100"/>
    </location>
</feature>